<dbReference type="HOGENOM" id="CLU_019981_1_1_5"/>
<accession>A0A068SS21</accession>
<dbReference type="Proteomes" id="UP000028181">
    <property type="component" value="Chromosome I"/>
</dbReference>
<dbReference type="InterPro" id="IPR036388">
    <property type="entry name" value="WH-like_DNA-bd_sf"/>
</dbReference>
<dbReference type="InterPro" id="IPR051677">
    <property type="entry name" value="AfsR-DnrI-RedD_regulator"/>
</dbReference>
<dbReference type="Pfam" id="PF03704">
    <property type="entry name" value="BTAD"/>
    <property type="match status" value="1"/>
</dbReference>
<dbReference type="eggNOG" id="COG5616">
    <property type="taxonomic scope" value="Bacteria"/>
</dbReference>
<organism evidence="4 5">
    <name type="scientific">Neorhizobium galegae bv. orientalis str. HAMBI 540</name>
    <dbReference type="NCBI Taxonomy" id="1028800"/>
    <lineage>
        <taxon>Bacteria</taxon>
        <taxon>Pseudomonadati</taxon>
        <taxon>Pseudomonadota</taxon>
        <taxon>Alphaproteobacteria</taxon>
        <taxon>Hyphomicrobiales</taxon>
        <taxon>Rhizobiaceae</taxon>
        <taxon>Rhizobium/Agrobacterium group</taxon>
        <taxon>Neorhizobium</taxon>
    </lineage>
</organism>
<dbReference type="PATRIC" id="fig|1028800.3.peg.2423"/>
<evidence type="ECO:0000256" key="2">
    <source>
        <dbReference type="SAM" id="MobiDB-lite"/>
    </source>
</evidence>
<sequence length="646" mass="72198">MLENTMLQIRLLGRPSLELDGVSIALPEKAYFLFAVVAMAPRLTVDRETIRRLLWPSHDPEKRANSLRQLLARIAKAVGPDAPAILLTDEETLRLDCDRFTVDLLALMEAGPLAENNWDLVHGELLEAVEAPTGGAEDWLLDARRKVGDWRLSHIESLLAISSHQQSSSLPLLANRLIELDASHEGAARALMKYHVGHGDFAAARQAYSRCRDQLRADYGTPPTPETVGLAHELGILSRPGSDRTPEAEERPRGVMPAQPRVVILPPETIVQDALVQRLGRALLEDVTIGLSHQRVFKIIAAHTSFELLNRSSDPNQRQSALSDLQFDYSVFVTIQGEGDEIFATCRLTRVGTGEVLWAINLPLDVQQMRASFSQLARRISMSLTDVIERHEIARSLDDVDPSAYRLYLEGKRYLSGTDLPHLRQARKWFKSAVKRCDSFSPAHAGISRSLGMEWLVRGMKDNELLDVANQSARASRDLDPGSGRAFRELGFISLYRRRFDESLDLFQEAQNLNPSDADVLIDYSDALSHAGDLDKALDLGLAAFKLNPLPPDYYYWILGSTYYVRQEYSKAIDTIDPVRTKHATARLLAASHAMAGDMPAARKYAAIVRENFPDFRSEDIRYFVPDRDPAHAELLIHGLRLAGLP</sequence>
<dbReference type="SUPFAM" id="SSF46894">
    <property type="entry name" value="C-terminal effector domain of the bipartite response regulators"/>
    <property type="match status" value="1"/>
</dbReference>
<dbReference type="GO" id="GO:0003677">
    <property type="term" value="F:DNA binding"/>
    <property type="evidence" value="ECO:0007669"/>
    <property type="project" value="UniProtKB-KW"/>
</dbReference>
<dbReference type="Gene3D" id="1.25.40.10">
    <property type="entry name" value="Tetratricopeptide repeat domain"/>
    <property type="match status" value="2"/>
</dbReference>
<dbReference type="InterPro" id="IPR011990">
    <property type="entry name" value="TPR-like_helical_dom_sf"/>
</dbReference>
<dbReference type="RefSeq" id="WP_038588078.1">
    <property type="nucleotide sequence ID" value="NZ_HG938353.1"/>
</dbReference>
<dbReference type="eggNOG" id="COG0457">
    <property type="taxonomic scope" value="Bacteria"/>
</dbReference>
<dbReference type="OrthoDB" id="54411at2"/>
<evidence type="ECO:0000313" key="5">
    <source>
        <dbReference type="Proteomes" id="UP000028181"/>
    </source>
</evidence>
<feature type="repeat" description="TPR" evidence="1">
    <location>
        <begin position="484"/>
        <end position="517"/>
    </location>
</feature>
<dbReference type="PROSITE" id="PS50005">
    <property type="entry name" value="TPR"/>
    <property type="match status" value="1"/>
</dbReference>
<feature type="domain" description="Bacterial transcriptional activator" evidence="3">
    <location>
        <begin position="95"/>
        <end position="235"/>
    </location>
</feature>
<dbReference type="InterPro" id="IPR019734">
    <property type="entry name" value="TPR_rpt"/>
</dbReference>
<evidence type="ECO:0000259" key="3">
    <source>
        <dbReference type="SMART" id="SM01043"/>
    </source>
</evidence>
<proteinExistence type="predicted"/>
<name>A0A068SS21_NEOGA</name>
<evidence type="ECO:0000313" key="4">
    <source>
        <dbReference type="EMBL" id="CDN48561.1"/>
    </source>
</evidence>
<protein>
    <submittedName>
        <fullName evidence="4">DNA-binding transcriptional activator of the SARP family</fullName>
    </submittedName>
</protein>
<evidence type="ECO:0000256" key="1">
    <source>
        <dbReference type="PROSITE-ProRule" id="PRU00339"/>
    </source>
</evidence>
<dbReference type="SUPFAM" id="SSF81901">
    <property type="entry name" value="HCP-like"/>
    <property type="match status" value="1"/>
</dbReference>
<dbReference type="GeneID" id="24257894"/>
<dbReference type="GO" id="GO:0006355">
    <property type="term" value="P:regulation of DNA-templated transcription"/>
    <property type="evidence" value="ECO:0007669"/>
    <property type="project" value="InterPro"/>
</dbReference>
<dbReference type="Gene3D" id="1.10.10.10">
    <property type="entry name" value="Winged helix-like DNA-binding domain superfamily/Winged helix DNA-binding domain"/>
    <property type="match status" value="1"/>
</dbReference>
<dbReference type="EMBL" id="HG938353">
    <property type="protein sequence ID" value="CDN48561.1"/>
    <property type="molecule type" value="Genomic_DNA"/>
</dbReference>
<dbReference type="SMART" id="SM01043">
    <property type="entry name" value="BTAD"/>
    <property type="match status" value="1"/>
</dbReference>
<feature type="region of interest" description="Disordered" evidence="2">
    <location>
        <begin position="235"/>
        <end position="255"/>
    </location>
</feature>
<keyword evidence="1" id="KW-0802">TPR repeat</keyword>
<dbReference type="InterPro" id="IPR016032">
    <property type="entry name" value="Sig_transdc_resp-reg_C-effctor"/>
</dbReference>
<dbReference type="SUPFAM" id="SSF48452">
    <property type="entry name" value="TPR-like"/>
    <property type="match status" value="1"/>
</dbReference>
<dbReference type="KEGG" id="ngg:RG540_CH23930"/>
<dbReference type="PANTHER" id="PTHR35807">
    <property type="entry name" value="TRANSCRIPTIONAL REGULATOR REDD-RELATED"/>
    <property type="match status" value="1"/>
</dbReference>
<dbReference type="AlphaFoldDB" id="A0A068SS21"/>
<dbReference type="eggNOG" id="COG3629">
    <property type="taxonomic scope" value="Bacteria"/>
</dbReference>
<dbReference type="InterPro" id="IPR005158">
    <property type="entry name" value="BTAD"/>
</dbReference>
<feature type="compositionally biased region" description="Basic and acidic residues" evidence="2">
    <location>
        <begin position="241"/>
        <end position="253"/>
    </location>
</feature>
<reference evidence="5" key="1">
    <citation type="journal article" date="2014" name="BMC Genomics">
        <title>Genome sequencing of two Neorhizobium galegae strains reveals a noeT gene responsible for the unusual acetylation of the nodulation factors.</title>
        <authorList>
            <person name="Osterman J."/>
            <person name="Marsh J."/>
            <person name="Laine P.K."/>
            <person name="Zeng Z."/>
            <person name="Alatalo E."/>
            <person name="Sullivan J.T."/>
            <person name="Young J.P."/>
            <person name="Thomas-Oates J."/>
            <person name="Paulin L."/>
            <person name="Lindstrom K."/>
        </authorList>
    </citation>
    <scope>NUCLEOTIDE SEQUENCE [LARGE SCALE GENOMIC DNA]</scope>
    <source>
        <strain evidence="5">HAMBI 540</strain>
    </source>
</reference>
<gene>
    <name evidence="4" type="ORF">RG540_CH23930</name>
</gene>
<keyword evidence="4" id="KW-0238">DNA-binding</keyword>
<keyword evidence="5" id="KW-1185">Reference proteome</keyword>